<protein>
    <submittedName>
        <fullName evidence="8">TM2 domain-containing membrane protein YozV</fullName>
    </submittedName>
</protein>
<evidence type="ECO:0000313" key="7">
    <source>
        <dbReference type="EMBL" id="APJ09395.1"/>
    </source>
</evidence>
<evidence type="ECO:0000256" key="5">
    <source>
        <dbReference type="SAM" id="Phobius"/>
    </source>
</evidence>
<evidence type="ECO:0000313" key="9">
    <source>
        <dbReference type="Proteomes" id="UP000529652"/>
    </source>
</evidence>
<geneLocation type="plasmid" evidence="7">
    <name>unnamed</name>
</geneLocation>
<keyword evidence="7" id="KW-0614">Plasmid</keyword>
<evidence type="ECO:0000256" key="2">
    <source>
        <dbReference type="ARBA" id="ARBA00022692"/>
    </source>
</evidence>
<evidence type="ECO:0000256" key="1">
    <source>
        <dbReference type="ARBA" id="ARBA00004141"/>
    </source>
</evidence>
<evidence type="ECO:0000256" key="3">
    <source>
        <dbReference type="ARBA" id="ARBA00022989"/>
    </source>
</evidence>
<keyword evidence="4 5" id="KW-0472">Membrane</keyword>
<sequence length="92" mass="10627">MNKYFNDDIQCFSCKRLIKNYDEICVACGAKNRQNKQSYLVLITFLLCLSFGYVGLHNLYLGNKIKIAFTFLLLSIFSFLLAVLLQKTNKTN</sequence>
<dbReference type="Pfam" id="PF05154">
    <property type="entry name" value="TM2"/>
    <property type="match status" value="1"/>
</dbReference>
<feature type="transmembrane region" description="Helical" evidence="5">
    <location>
        <begin position="67"/>
        <end position="85"/>
    </location>
</feature>
<dbReference type="Proteomes" id="UP000529652">
    <property type="component" value="Unassembled WGS sequence"/>
</dbReference>
<comment type="subcellular location">
    <subcellularLocation>
        <location evidence="1">Membrane</location>
        <topology evidence="1">Multi-pass membrane protein</topology>
    </subcellularLocation>
</comment>
<dbReference type="EMBL" id="JACHGM010000013">
    <property type="protein sequence ID" value="MBB5141807.1"/>
    <property type="molecule type" value="Genomic_DNA"/>
</dbReference>
<reference evidence="7" key="1">
    <citation type="submission" date="2016-11" db="EMBL/GenBank/DDBJ databases">
        <title>Borrelia afzelii Genome sequencing and assembly.</title>
        <authorList>
            <person name="Bontemps-Gallo S."/>
        </authorList>
    </citation>
    <scope>NUCLEOTIDE SEQUENCE</scope>
    <source>
        <strain evidence="7">BO23</strain>
        <plasmid evidence="7">unnamed</plasmid>
    </source>
</reference>
<gene>
    <name evidence="7" type="ORF">BLA32_05890</name>
    <name evidence="8" type="ORF">HNP63_001228</name>
</gene>
<organism evidence="7">
    <name type="scientific">Borreliella afzelii</name>
    <name type="common">Borrelia afzelii</name>
    <dbReference type="NCBI Taxonomy" id="29518"/>
    <lineage>
        <taxon>Bacteria</taxon>
        <taxon>Pseudomonadati</taxon>
        <taxon>Spirochaetota</taxon>
        <taxon>Spirochaetia</taxon>
        <taxon>Spirochaetales</taxon>
        <taxon>Borreliaceae</taxon>
        <taxon>Borreliella</taxon>
    </lineage>
</organism>
<feature type="transmembrane region" description="Helical" evidence="5">
    <location>
        <begin position="39"/>
        <end position="61"/>
    </location>
</feature>
<dbReference type="AlphaFoldDB" id="A0A1L4DGT5"/>
<proteinExistence type="predicted"/>
<dbReference type="EMBL" id="CP018274">
    <property type="protein sequence ID" value="APJ09395.1"/>
    <property type="molecule type" value="Genomic_DNA"/>
</dbReference>
<name>A0A1L4DGT5_BORAF</name>
<keyword evidence="3 5" id="KW-1133">Transmembrane helix</keyword>
<dbReference type="InterPro" id="IPR007829">
    <property type="entry name" value="TM2"/>
</dbReference>
<dbReference type="RefSeq" id="WP_073999439.1">
    <property type="nucleotide sequence ID" value="NZ_CP161029.1"/>
</dbReference>
<dbReference type="GO" id="GO:0016020">
    <property type="term" value="C:membrane"/>
    <property type="evidence" value="ECO:0007669"/>
    <property type="project" value="UniProtKB-SubCell"/>
</dbReference>
<accession>A0A1L4DGT5</accession>
<reference evidence="8 9" key="2">
    <citation type="submission" date="2020-08" db="EMBL/GenBank/DDBJ databases">
        <title>Genomic Encyclopedia of Type Strains, Phase IV (KMG-IV): sequencing the most valuable type-strain genomes for metagenomic binning, comparative biology and taxonomic classification.</title>
        <authorList>
            <person name="Goeker M."/>
        </authorList>
    </citation>
    <scope>NUCLEOTIDE SEQUENCE [LARGE SCALE GENOMIC DNA]</scope>
    <source>
        <strain evidence="8 9">DSM 10508</strain>
    </source>
</reference>
<keyword evidence="2 5" id="KW-0812">Transmembrane</keyword>
<feature type="domain" description="TM2" evidence="6">
    <location>
        <begin position="40"/>
        <end position="82"/>
    </location>
</feature>
<evidence type="ECO:0000256" key="4">
    <source>
        <dbReference type="ARBA" id="ARBA00023136"/>
    </source>
</evidence>
<evidence type="ECO:0000313" key="8">
    <source>
        <dbReference type="EMBL" id="MBB5141807.1"/>
    </source>
</evidence>
<evidence type="ECO:0000259" key="6">
    <source>
        <dbReference type="Pfam" id="PF05154"/>
    </source>
</evidence>